<comment type="subcellular location">
    <subcellularLocation>
        <location evidence="1">Membrane</location>
        <topology evidence="1">Multi-pass membrane protein</topology>
    </subcellularLocation>
</comment>
<sequence length="1038" mass="114792">MSTKLSEAYSAAADGKTLELSPSKNTDNEVGISSEVDDPSYDSVQKSLVRKLDMTLMPMVFILYLFNYLDRNNIAQAKLDSLEKDLGLSGNDYSSALAILNVGYMLMQIPSNMILTRVRPSIYIPAWVCLWSVVSAATAACNSFTHLIVIRFSLGICEAPFFPGVFFLLSCWYTKKELALRYAVLYSGLVLATAVSGLLAAGIFAGLGGVTGLQGWRWLFILEGAVTFLLGLVAFVMLPDFPATKSQSWLFTAEEKEVAVTRMARDAVSEEEHDQSVMHGLRLAVTDIKVWAFALLLLSNQSAYGFNYFYPAIVRGFNLGRERVWMDREAPRKRLGREPRTQAVAAEGAAAGHDGSSRTITLVCTAPPYLLGSFISYFIAWHSDRKAERGWHISVAILFAIVGFIISAATVNIPARYAASFLYICGCFGANAALYSWAASSVGQTPTKKACATAIINVTGQLGTIWSPYFFDSNDEPRYTRAMILLLASLGCIRSSFQFFIFPSTGMGVTEDSKDLSRVQSREKEGETAIVSEKYADVTLRLVEEHGDQFGPLTPEKEKKLRRKLYWHVMGLLSAINLLLFIDKSTLGYAAILGLFEETGINKAQYNNLGTFFYVGYLAAQWPGHYLMQRLPFGKFVAGLVFMWGATILLHCVATKYAGLVVLRIALGAAESVVVPAMEMTIGMFFNRHEQSFLQPFLWVTSALAPVCAAFISYGLLWSHSTVLPWKLFMIVTGGLSVVLSVFVWFFYPNNPAEARFLTLEEKVHSIKRVHESSQSSIEQKQFKKTQFQETLRDPVSWLFALQAFTLMMSNNLTYGQQNLITTALGVDALGSTLVAAAGGGFGVAVCLAGTFALKWWPSNLALHGLVWCIPAVAGGIGMVAINWNEKLGMLACLLLAGHTYGNTYIIALGWATSSAAGYTKKLTRNVMFMIGYSVANLISPQIWVPKDAPRYYGAWISMILISWVGTPAVLFVIQFILKKRNKERKEWAAGLSEEERLAHAFGEVEQLDENGQIVRRKVEIALLDLTDLENKFYIYPI</sequence>
<dbReference type="GO" id="GO:0022857">
    <property type="term" value="F:transmembrane transporter activity"/>
    <property type="evidence" value="ECO:0007669"/>
    <property type="project" value="InterPro"/>
</dbReference>
<reference evidence="10" key="1">
    <citation type="submission" date="2019-05" db="EMBL/GenBank/DDBJ databases">
        <authorList>
            <person name="Piombo E."/>
        </authorList>
    </citation>
    <scope>NUCLEOTIDE SEQUENCE</scope>
    <source>
        <strain evidence="10">C2S</strain>
    </source>
</reference>
<keyword evidence="4 8" id="KW-1133">Transmembrane helix</keyword>
<feature type="transmembrane region" description="Helical" evidence="8">
    <location>
        <begin position="52"/>
        <end position="69"/>
    </location>
</feature>
<feature type="transmembrane region" description="Helical" evidence="8">
    <location>
        <begin position="661"/>
        <end position="685"/>
    </location>
</feature>
<keyword evidence="5 8" id="KW-0472">Membrane</keyword>
<feature type="transmembrane region" description="Helical" evidence="8">
    <location>
        <begin position="888"/>
        <end position="911"/>
    </location>
</feature>
<dbReference type="EMBL" id="CABFJX010000404">
    <property type="protein sequence ID" value="VTT80658.1"/>
    <property type="molecule type" value="Genomic_DNA"/>
</dbReference>
<evidence type="ECO:0000256" key="6">
    <source>
        <dbReference type="ARBA" id="ARBA00023180"/>
    </source>
</evidence>
<feature type="transmembrane region" description="Helical" evidence="8">
    <location>
        <begin position="923"/>
        <end position="944"/>
    </location>
</feature>
<feature type="transmembrane region" description="Helical" evidence="8">
    <location>
        <begin position="391"/>
        <end position="411"/>
    </location>
</feature>
<dbReference type="InterPro" id="IPR011701">
    <property type="entry name" value="MFS"/>
</dbReference>
<evidence type="ECO:0000256" key="4">
    <source>
        <dbReference type="ARBA" id="ARBA00022989"/>
    </source>
</evidence>
<evidence type="ECO:0000259" key="9">
    <source>
        <dbReference type="PROSITE" id="PS50850"/>
    </source>
</evidence>
<name>A0A9Q9UFT3_FUSFU</name>
<dbReference type="Proteomes" id="UP000760494">
    <property type="component" value="Unassembled WGS sequence"/>
</dbReference>
<feature type="transmembrane region" description="Helical" evidence="8">
    <location>
        <begin position="697"/>
        <end position="716"/>
    </location>
</feature>
<feature type="transmembrane region" description="Helical" evidence="8">
    <location>
        <begin position="218"/>
        <end position="238"/>
    </location>
</feature>
<feature type="transmembrane region" description="Helical" evidence="8">
    <location>
        <begin position="290"/>
        <end position="310"/>
    </location>
</feature>
<gene>
    <name evidence="10" type="ORF">C2S_11877</name>
</gene>
<dbReference type="Pfam" id="PF07690">
    <property type="entry name" value="MFS_1"/>
    <property type="match status" value="2"/>
</dbReference>
<feature type="domain" description="Major facilitator superfamily (MFS) profile" evidence="9">
    <location>
        <begin position="56"/>
        <end position="506"/>
    </location>
</feature>
<dbReference type="FunFam" id="1.20.1250.20:FF:000057">
    <property type="entry name" value="MFS general substrate transporter"/>
    <property type="match status" value="1"/>
</dbReference>
<feature type="transmembrane region" description="Helical" evidence="8">
    <location>
        <begin position="565"/>
        <end position="582"/>
    </location>
</feature>
<dbReference type="Gene3D" id="1.20.1250.20">
    <property type="entry name" value="MFS general substrate transporter like domains"/>
    <property type="match status" value="2"/>
</dbReference>
<dbReference type="PROSITE" id="PS50850">
    <property type="entry name" value="MFS"/>
    <property type="match status" value="1"/>
</dbReference>
<evidence type="ECO:0000256" key="1">
    <source>
        <dbReference type="ARBA" id="ARBA00004141"/>
    </source>
</evidence>
<evidence type="ECO:0000256" key="7">
    <source>
        <dbReference type="SAM" id="MobiDB-lite"/>
    </source>
</evidence>
<evidence type="ECO:0000256" key="5">
    <source>
        <dbReference type="ARBA" id="ARBA00023136"/>
    </source>
</evidence>
<dbReference type="InterPro" id="IPR020846">
    <property type="entry name" value="MFS_dom"/>
</dbReference>
<feature type="transmembrane region" description="Helical" evidence="8">
    <location>
        <begin position="122"/>
        <end position="140"/>
    </location>
</feature>
<feature type="transmembrane region" description="Helical" evidence="8">
    <location>
        <begin position="834"/>
        <end position="854"/>
    </location>
</feature>
<feature type="transmembrane region" description="Helical" evidence="8">
    <location>
        <begin position="861"/>
        <end position="882"/>
    </location>
</feature>
<evidence type="ECO:0000256" key="8">
    <source>
        <dbReference type="SAM" id="Phobius"/>
    </source>
</evidence>
<evidence type="ECO:0000313" key="11">
    <source>
        <dbReference type="Proteomes" id="UP000760494"/>
    </source>
</evidence>
<keyword evidence="3 8" id="KW-0812">Transmembrane</keyword>
<feature type="transmembrane region" description="Helical" evidence="8">
    <location>
        <begin position="956"/>
        <end position="978"/>
    </location>
</feature>
<evidence type="ECO:0000256" key="3">
    <source>
        <dbReference type="ARBA" id="ARBA00022692"/>
    </source>
</evidence>
<dbReference type="AlphaFoldDB" id="A0A9Q9UFT3"/>
<protein>
    <recommendedName>
        <fullName evidence="9">Major facilitator superfamily (MFS) profile domain-containing protein</fullName>
    </recommendedName>
</protein>
<feature type="transmembrane region" description="Helical" evidence="8">
    <location>
        <begin position="728"/>
        <end position="748"/>
    </location>
</feature>
<feature type="region of interest" description="Disordered" evidence="7">
    <location>
        <begin position="18"/>
        <end position="37"/>
    </location>
</feature>
<dbReference type="GO" id="GO:0016020">
    <property type="term" value="C:membrane"/>
    <property type="evidence" value="ECO:0007669"/>
    <property type="project" value="UniProtKB-SubCell"/>
</dbReference>
<proteinExistence type="predicted"/>
<feature type="transmembrane region" description="Helical" evidence="8">
    <location>
        <begin position="152"/>
        <end position="172"/>
    </location>
</feature>
<evidence type="ECO:0000313" key="10">
    <source>
        <dbReference type="EMBL" id="VTT80658.1"/>
    </source>
</evidence>
<dbReference type="PANTHER" id="PTHR43791:SF62">
    <property type="entry name" value="MAJOR FACILITATOR SUPERFAMILY (MFS) PROFILE DOMAIN-CONTAINING PROTEIN"/>
    <property type="match status" value="1"/>
</dbReference>
<keyword evidence="6" id="KW-0325">Glycoprotein</keyword>
<accession>A0A9Q9UFT3</accession>
<evidence type="ECO:0000256" key="2">
    <source>
        <dbReference type="ARBA" id="ARBA00022448"/>
    </source>
</evidence>
<dbReference type="SUPFAM" id="SSF103473">
    <property type="entry name" value="MFS general substrate transporter"/>
    <property type="match status" value="2"/>
</dbReference>
<feature type="transmembrane region" description="Helical" evidence="8">
    <location>
        <begin position="417"/>
        <end position="438"/>
    </location>
</feature>
<comment type="caution">
    <text evidence="10">The sequence shown here is derived from an EMBL/GenBank/DDBJ whole genome shotgun (WGS) entry which is preliminary data.</text>
</comment>
<feature type="transmembrane region" description="Helical" evidence="8">
    <location>
        <begin position="360"/>
        <end position="379"/>
    </location>
</feature>
<keyword evidence="2" id="KW-0813">Transport</keyword>
<feature type="transmembrane region" description="Helical" evidence="8">
    <location>
        <begin position="636"/>
        <end position="654"/>
    </location>
</feature>
<feature type="transmembrane region" description="Helical" evidence="8">
    <location>
        <begin position="184"/>
        <end position="206"/>
    </location>
</feature>
<dbReference type="PANTHER" id="PTHR43791">
    <property type="entry name" value="PERMEASE-RELATED"/>
    <property type="match status" value="1"/>
</dbReference>
<organism evidence="10 11">
    <name type="scientific">Fusarium fujikuroi</name>
    <name type="common">Bakanae and foot rot disease fungus</name>
    <name type="synonym">Gibberella fujikuroi</name>
    <dbReference type="NCBI Taxonomy" id="5127"/>
    <lineage>
        <taxon>Eukaryota</taxon>
        <taxon>Fungi</taxon>
        <taxon>Dikarya</taxon>
        <taxon>Ascomycota</taxon>
        <taxon>Pezizomycotina</taxon>
        <taxon>Sordariomycetes</taxon>
        <taxon>Hypocreomycetidae</taxon>
        <taxon>Hypocreales</taxon>
        <taxon>Nectriaceae</taxon>
        <taxon>Fusarium</taxon>
        <taxon>Fusarium fujikuroi species complex</taxon>
    </lineage>
</organism>
<dbReference type="InterPro" id="IPR036259">
    <property type="entry name" value="MFS_trans_sf"/>
</dbReference>